<accession>A0A1G2I5L8</accession>
<comment type="subunit">
    <text evidence="6">Part of the 50S ribosomal subunit. Contacts protein L29, and trigger factor when it is bound to the ribosome.</text>
</comment>
<comment type="similarity">
    <text evidence="1 6">Belongs to the universal ribosomal protein uL23 family.</text>
</comment>
<dbReference type="EMBL" id="MHOV01000024">
    <property type="protein sequence ID" value="OGZ69917.1"/>
    <property type="molecule type" value="Genomic_DNA"/>
</dbReference>
<dbReference type="InterPro" id="IPR012678">
    <property type="entry name" value="Ribosomal_uL23/eL15/eS24_sf"/>
</dbReference>
<dbReference type="NCBIfam" id="NF004363">
    <property type="entry name" value="PRK05738.2-4"/>
    <property type="match status" value="1"/>
</dbReference>
<organism evidence="7 8">
    <name type="scientific">Candidatus Staskawiczbacteria bacterium RIFCSPHIGHO2_12_FULL_38_11</name>
    <dbReference type="NCBI Taxonomy" id="1802209"/>
    <lineage>
        <taxon>Bacteria</taxon>
        <taxon>Candidatus Staskawicziibacteriota</taxon>
    </lineage>
</organism>
<reference evidence="7 8" key="1">
    <citation type="journal article" date="2016" name="Nat. Commun.">
        <title>Thousands of microbial genomes shed light on interconnected biogeochemical processes in an aquifer system.</title>
        <authorList>
            <person name="Anantharaman K."/>
            <person name="Brown C.T."/>
            <person name="Hug L.A."/>
            <person name="Sharon I."/>
            <person name="Castelle C.J."/>
            <person name="Probst A.J."/>
            <person name="Thomas B.C."/>
            <person name="Singh A."/>
            <person name="Wilkins M.J."/>
            <person name="Karaoz U."/>
            <person name="Brodie E.L."/>
            <person name="Williams K.H."/>
            <person name="Hubbard S.S."/>
            <person name="Banfield J.F."/>
        </authorList>
    </citation>
    <scope>NUCLEOTIDE SEQUENCE [LARGE SCALE GENOMIC DNA]</scope>
</reference>
<name>A0A1G2I5L8_9BACT</name>
<keyword evidence="2 6" id="KW-0699">rRNA-binding</keyword>
<dbReference type="FunFam" id="3.30.70.330:FF:000001">
    <property type="entry name" value="50S ribosomal protein L23"/>
    <property type="match status" value="1"/>
</dbReference>
<evidence type="ECO:0000256" key="3">
    <source>
        <dbReference type="ARBA" id="ARBA00022884"/>
    </source>
</evidence>
<sequence>MVKEPHISEKSTYLAEDNKYVFKVYQNANKPEIKRSVEGIYGVNVLSVNIIKIPNKKRRIGRTEGFKKGYRKAIVTIKEGQKIETF</sequence>
<dbReference type="HAMAP" id="MF_01369_B">
    <property type="entry name" value="Ribosomal_uL23_B"/>
    <property type="match status" value="1"/>
</dbReference>
<dbReference type="GO" id="GO:0019843">
    <property type="term" value="F:rRNA binding"/>
    <property type="evidence" value="ECO:0007669"/>
    <property type="project" value="UniProtKB-UniRule"/>
</dbReference>
<dbReference type="GO" id="GO:0005840">
    <property type="term" value="C:ribosome"/>
    <property type="evidence" value="ECO:0007669"/>
    <property type="project" value="UniProtKB-KW"/>
</dbReference>
<comment type="function">
    <text evidence="6">One of the early assembly proteins it binds 23S rRNA. One of the proteins that surrounds the polypeptide exit tunnel on the outside of the ribosome. Forms the main docking site for trigger factor binding to the ribosome.</text>
</comment>
<protein>
    <recommendedName>
        <fullName evidence="6">Large ribosomal subunit protein uL23</fullName>
    </recommendedName>
</protein>
<keyword evidence="5 6" id="KW-0687">Ribonucleoprotein</keyword>
<gene>
    <name evidence="6" type="primary">rplW</name>
    <name evidence="7" type="ORF">A3F47_01190</name>
</gene>
<dbReference type="Pfam" id="PF00276">
    <property type="entry name" value="Ribosomal_L23"/>
    <property type="match status" value="1"/>
</dbReference>
<dbReference type="InterPro" id="IPR013025">
    <property type="entry name" value="Ribosomal_uL23-like"/>
</dbReference>
<comment type="caution">
    <text evidence="7">The sequence shown here is derived from an EMBL/GenBank/DDBJ whole genome shotgun (WGS) entry which is preliminary data.</text>
</comment>
<evidence type="ECO:0000256" key="2">
    <source>
        <dbReference type="ARBA" id="ARBA00022730"/>
    </source>
</evidence>
<dbReference type="GO" id="GO:0003735">
    <property type="term" value="F:structural constituent of ribosome"/>
    <property type="evidence" value="ECO:0007669"/>
    <property type="project" value="InterPro"/>
</dbReference>
<evidence type="ECO:0000256" key="4">
    <source>
        <dbReference type="ARBA" id="ARBA00022980"/>
    </source>
</evidence>
<keyword evidence="3 6" id="KW-0694">RNA-binding</keyword>
<evidence type="ECO:0000313" key="8">
    <source>
        <dbReference type="Proteomes" id="UP000179214"/>
    </source>
</evidence>
<dbReference type="GO" id="GO:0006412">
    <property type="term" value="P:translation"/>
    <property type="evidence" value="ECO:0007669"/>
    <property type="project" value="UniProtKB-UniRule"/>
</dbReference>
<evidence type="ECO:0000313" key="7">
    <source>
        <dbReference type="EMBL" id="OGZ69917.1"/>
    </source>
</evidence>
<dbReference type="AlphaFoldDB" id="A0A1G2I5L8"/>
<proteinExistence type="inferred from homology"/>
<dbReference type="InterPro" id="IPR012677">
    <property type="entry name" value="Nucleotide-bd_a/b_plait_sf"/>
</dbReference>
<evidence type="ECO:0000256" key="1">
    <source>
        <dbReference type="ARBA" id="ARBA00006700"/>
    </source>
</evidence>
<dbReference type="Gene3D" id="3.30.70.330">
    <property type="match status" value="1"/>
</dbReference>
<dbReference type="GO" id="GO:1990904">
    <property type="term" value="C:ribonucleoprotein complex"/>
    <property type="evidence" value="ECO:0007669"/>
    <property type="project" value="UniProtKB-KW"/>
</dbReference>
<evidence type="ECO:0000256" key="6">
    <source>
        <dbReference type="HAMAP-Rule" id="MF_01369"/>
    </source>
</evidence>
<keyword evidence="4 6" id="KW-0689">Ribosomal protein</keyword>
<dbReference type="PANTHER" id="PTHR11620">
    <property type="entry name" value="60S RIBOSOMAL PROTEIN L23A"/>
    <property type="match status" value="1"/>
</dbReference>
<dbReference type="SUPFAM" id="SSF54189">
    <property type="entry name" value="Ribosomal proteins S24e, L23 and L15e"/>
    <property type="match status" value="1"/>
</dbReference>
<evidence type="ECO:0000256" key="5">
    <source>
        <dbReference type="ARBA" id="ARBA00023274"/>
    </source>
</evidence>
<dbReference type="Proteomes" id="UP000179214">
    <property type="component" value="Unassembled WGS sequence"/>
</dbReference>